<keyword evidence="4" id="KW-1185">Reference proteome</keyword>
<comment type="caution">
    <text evidence="3">The sequence shown here is derived from an EMBL/GenBank/DDBJ whole genome shotgun (WGS) entry which is preliminary data.</text>
</comment>
<evidence type="ECO:0000256" key="2">
    <source>
        <dbReference type="SAM" id="SignalP"/>
    </source>
</evidence>
<protein>
    <submittedName>
        <fullName evidence="3">Uncharacterized protein</fullName>
    </submittedName>
</protein>
<dbReference type="AlphaFoldDB" id="A0AA39QWE8"/>
<feature type="chain" id="PRO_5041285484" evidence="2">
    <location>
        <begin position="25"/>
        <end position="372"/>
    </location>
</feature>
<organism evidence="3 4">
    <name type="scientific">Cladonia borealis</name>
    <dbReference type="NCBI Taxonomy" id="184061"/>
    <lineage>
        <taxon>Eukaryota</taxon>
        <taxon>Fungi</taxon>
        <taxon>Dikarya</taxon>
        <taxon>Ascomycota</taxon>
        <taxon>Pezizomycotina</taxon>
        <taxon>Lecanoromycetes</taxon>
        <taxon>OSLEUM clade</taxon>
        <taxon>Lecanoromycetidae</taxon>
        <taxon>Lecanorales</taxon>
        <taxon>Lecanorineae</taxon>
        <taxon>Cladoniaceae</taxon>
        <taxon>Cladonia</taxon>
    </lineage>
</organism>
<feature type="compositionally biased region" description="Low complexity" evidence="1">
    <location>
        <begin position="226"/>
        <end position="239"/>
    </location>
</feature>
<name>A0AA39QWE8_9LECA</name>
<keyword evidence="2" id="KW-0732">Signal</keyword>
<sequence length="372" mass="40661">MHFTRSALFFGASLIGLLLPNTNASPLPTTTASVSDEFHILPFPLPTHGPHKINISGLIFELPTGLVKLPASLVKKHEHPEPTSLCGESCKIINGECKCPPKLPLAMCTEPCKFIEGECVCPQRDTPWPFIGPYVPVPPTEETYPGATMDLTPPPPEMIASLEKHATLENIAVDRKKPQPTFFLCQDDPDCNKGHAAPFTAEAAVISKRRDMGHPTLSHRGDKAEPTITQTSTTTHSPTPTTPIPACASHDVECLNQHHDNHYNTSKPSHHFVFIFTATVVHPPTPTAAIKECPENDRQCQGSFLAPPQLEKRVPGIPGKLCEFSDDQGCQIPPAKEEKEEKRNKDIVLPPNATAIPELNDVHCNGKPWLCL</sequence>
<feature type="signal peptide" evidence="2">
    <location>
        <begin position="1"/>
        <end position="24"/>
    </location>
</feature>
<feature type="compositionally biased region" description="Basic and acidic residues" evidence="1">
    <location>
        <begin position="213"/>
        <end position="225"/>
    </location>
</feature>
<evidence type="ECO:0000313" key="3">
    <source>
        <dbReference type="EMBL" id="KAK0509091.1"/>
    </source>
</evidence>
<dbReference type="EMBL" id="JAFEKC020000019">
    <property type="protein sequence ID" value="KAK0509091.1"/>
    <property type="molecule type" value="Genomic_DNA"/>
</dbReference>
<evidence type="ECO:0000256" key="1">
    <source>
        <dbReference type="SAM" id="MobiDB-lite"/>
    </source>
</evidence>
<reference evidence="3" key="1">
    <citation type="submission" date="2023-03" db="EMBL/GenBank/DDBJ databases">
        <title>Complete genome of Cladonia borealis.</title>
        <authorList>
            <person name="Park H."/>
        </authorList>
    </citation>
    <scope>NUCLEOTIDE SEQUENCE</scope>
    <source>
        <strain evidence="3">ANT050790</strain>
    </source>
</reference>
<feature type="region of interest" description="Disordered" evidence="1">
    <location>
        <begin position="213"/>
        <end position="241"/>
    </location>
</feature>
<proteinExistence type="predicted"/>
<dbReference type="Proteomes" id="UP001166286">
    <property type="component" value="Unassembled WGS sequence"/>
</dbReference>
<gene>
    <name evidence="3" type="ORF">JMJ35_008462</name>
</gene>
<evidence type="ECO:0000313" key="4">
    <source>
        <dbReference type="Proteomes" id="UP001166286"/>
    </source>
</evidence>
<accession>A0AA39QWE8</accession>